<feature type="compositionally biased region" description="Basic and acidic residues" evidence="1">
    <location>
        <begin position="280"/>
        <end position="296"/>
    </location>
</feature>
<gene>
    <name evidence="3" type="ORF">FN846DRAFT_887781</name>
</gene>
<feature type="compositionally biased region" description="Basic and acidic residues" evidence="1">
    <location>
        <begin position="315"/>
        <end position="325"/>
    </location>
</feature>
<feature type="compositionally biased region" description="Low complexity" evidence="1">
    <location>
        <begin position="373"/>
        <end position="391"/>
    </location>
</feature>
<evidence type="ECO:0000256" key="2">
    <source>
        <dbReference type="SAM" id="Phobius"/>
    </source>
</evidence>
<keyword evidence="2" id="KW-0812">Transmembrane</keyword>
<dbReference type="InParanoid" id="A0A5J5F500"/>
<protein>
    <submittedName>
        <fullName evidence="3">Uncharacterized protein</fullName>
    </submittedName>
</protein>
<keyword evidence="2" id="KW-0472">Membrane</keyword>
<feature type="region of interest" description="Disordered" evidence="1">
    <location>
        <begin position="280"/>
        <end position="447"/>
    </location>
</feature>
<keyword evidence="2" id="KW-1133">Transmembrane helix</keyword>
<feature type="compositionally biased region" description="Polar residues" evidence="1">
    <location>
        <begin position="396"/>
        <end position="405"/>
    </location>
</feature>
<reference evidence="3 4" key="1">
    <citation type="submission" date="2019-09" db="EMBL/GenBank/DDBJ databases">
        <title>Draft genome of the ectomycorrhizal ascomycete Sphaerosporella brunnea.</title>
        <authorList>
            <consortium name="DOE Joint Genome Institute"/>
            <person name="Benucci G.M."/>
            <person name="Marozzi G."/>
            <person name="Antonielli L."/>
            <person name="Sanchez S."/>
            <person name="Marco P."/>
            <person name="Wang X."/>
            <person name="Falini L.B."/>
            <person name="Barry K."/>
            <person name="Haridas S."/>
            <person name="Lipzen A."/>
            <person name="Labutti K."/>
            <person name="Grigoriev I.V."/>
            <person name="Murat C."/>
            <person name="Martin F."/>
            <person name="Albertini E."/>
            <person name="Donnini D."/>
            <person name="Bonito G."/>
        </authorList>
    </citation>
    <scope>NUCLEOTIDE SEQUENCE [LARGE SCALE GENOMIC DNA]</scope>
    <source>
        <strain evidence="3 4">Sb_GMNB300</strain>
    </source>
</reference>
<accession>A0A5J5F500</accession>
<feature type="transmembrane region" description="Helical" evidence="2">
    <location>
        <begin position="142"/>
        <end position="162"/>
    </location>
</feature>
<dbReference type="AlphaFoldDB" id="A0A5J5F500"/>
<evidence type="ECO:0000313" key="4">
    <source>
        <dbReference type="Proteomes" id="UP000326924"/>
    </source>
</evidence>
<sequence>MTLSIDWQKTSGSSANQKVGIAATSLVLTETTYLSAVTETSVSMTGAPQTATESTTPTEITSTLPTISKTGFYTQTSTKSIRGPYTVVDTHTITSSPSVTNSPSVLFSDPASNSTALPTANFEGGGSPSTWNQLSSSGRTGIIFGSVILGFAILVGVLMLLYKKCRRFRFKGAEPGSTPRRKRAEGPSGHPGHERTGRMAKDLELGVRQTGPRRSRRRSQQFTRMESIKEEVAEAQEQNLSSEHTGRASKPMTPKGSAPKLVVTPPSPTISIVVVQDARDEGQHDGEYARSNRDSQHSSTSYAGSEYTQSDDPEQEYHQFVRDIHYSPGNRPALVYEDETPTADAATEQHDLQASETADHAQGNNEFDEQNQSTFGSLDSSTTSSDSFHTGRATHPSDSSTNGSQVDDGHLFSIPNQSFTSVPASEHENDRTGQDQEERDPLLHGGIIRYPEGVPLRALSATPREGDVYVVGS</sequence>
<feature type="compositionally biased region" description="Polar residues" evidence="1">
    <location>
        <begin position="414"/>
        <end position="423"/>
    </location>
</feature>
<feature type="compositionally biased region" description="Basic and acidic residues" evidence="1">
    <location>
        <begin position="191"/>
        <end position="205"/>
    </location>
</feature>
<dbReference type="EMBL" id="VXIS01000035">
    <property type="protein sequence ID" value="KAA8911468.1"/>
    <property type="molecule type" value="Genomic_DNA"/>
</dbReference>
<dbReference type="Proteomes" id="UP000326924">
    <property type="component" value="Unassembled WGS sequence"/>
</dbReference>
<name>A0A5J5F500_9PEZI</name>
<feature type="compositionally biased region" description="Basic and acidic residues" evidence="1">
    <location>
        <begin position="347"/>
        <end position="359"/>
    </location>
</feature>
<organism evidence="3 4">
    <name type="scientific">Sphaerosporella brunnea</name>
    <dbReference type="NCBI Taxonomy" id="1250544"/>
    <lineage>
        <taxon>Eukaryota</taxon>
        <taxon>Fungi</taxon>
        <taxon>Dikarya</taxon>
        <taxon>Ascomycota</taxon>
        <taxon>Pezizomycotina</taxon>
        <taxon>Pezizomycetes</taxon>
        <taxon>Pezizales</taxon>
        <taxon>Pyronemataceae</taxon>
        <taxon>Sphaerosporella</taxon>
    </lineage>
</organism>
<evidence type="ECO:0000313" key="3">
    <source>
        <dbReference type="EMBL" id="KAA8911468.1"/>
    </source>
</evidence>
<proteinExistence type="predicted"/>
<feature type="region of interest" description="Disordered" evidence="1">
    <location>
        <begin position="171"/>
        <end position="267"/>
    </location>
</feature>
<keyword evidence="4" id="KW-1185">Reference proteome</keyword>
<feature type="compositionally biased region" description="Polar residues" evidence="1">
    <location>
        <begin position="297"/>
        <end position="308"/>
    </location>
</feature>
<evidence type="ECO:0000256" key="1">
    <source>
        <dbReference type="SAM" id="MobiDB-lite"/>
    </source>
</evidence>
<comment type="caution">
    <text evidence="3">The sequence shown here is derived from an EMBL/GenBank/DDBJ whole genome shotgun (WGS) entry which is preliminary data.</text>
</comment>
<feature type="compositionally biased region" description="Basic and acidic residues" evidence="1">
    <location>
        <begin position="425"/>
        <end position="442"/>
    </location>
</feature>